<dbReference type="AlphaFoldDB" id="A0A6G0VUH2"/>
<reference evidence="1 2" key="1">
    <citation type="submission" date="2019-08" db="EMBL/GenBank/DDBJ databases">
        <title>Whole genome of Aphis craccivora.</title>
        <authorList>
            <person name="Voronova N.V."/>
            <person name="Shulinski R.S."/>
            <person name="Bandarenka Y.V."/>
            <person name="Zhorov D.G."/>
            <person name="Warner D."/>
        </authorList>
    </citation>
    <scope>NUCLEOTIDE SEQUENCE [LARGE SCALE GENOMIC DNA]</scope>
    <source>
        <strain evidence="1">180601</strain>
        <tissue evidence="1">Whole Body</tissue>
    </source>
</reference>
<dbReference type="Gene3D" id="3.30.160.60">
    <property type="entry name" value="Classic Zinc Finger"/>
    <property type="match status" value="1"/>
</dbReference>
<dbReference type="SUPFAM" id="SSF57667">
    <property type="entry name" value="beta-beta-alpha zinc fingers"/>
    <property type="match status" value="1"/>
</dbReference>
<protein>
    <submittedName>
        <fullName evidence="1">CGG triplet repeat-binding protein 1-like</fullName>
    </submittedName>
</protein>
<evidence type="ECO:0000313" key="2">
    <source>
        <dbReference type="Proteomes" id="UP000478052"/>
    </source>
</evidence>
<dbReference type="Proteomes" id="UP000478052">
    <property type="component" value="Unassembled WGS sequence"/>
</dbReference>
<proteinExistence type="predicted"/>
<feature type="non-terminal residue" evidence="1">
    <location>
        <position position="1"/>
    </location>
</feature>
<name>A0A6G0VUH2_APHCR</name>
<keyword evidence="2" id="KW-1185">Reference proteome</keyword>
<dbReference type="OrthoDB" id="6582565at2759"/>
<organism evidence="1 2">
    <name type="scientific">Aphis craccivora</name>
    <name type="common">Cowpea aphid</name>
    <dbReference type="NCBI Taxonomy" id="307492"/>
    <lineage>
        <taxon>Eukaryota</taxon>
        <taxon>Metazoa</taxon>
        <taxon>Ecdysozoa</taxon>
        <taxon>Arthropoda</taxon>
        <taxon>Hexapoda</taxon>
        <taxon>Insecta</taxon>
        <taxon>Pterygota</taxon>
        <taxon>Neoptera</taxon>
        <taxon>Paraneoptera</taxon>
        <taxon>Hemiptera</taxon>
        <taxon>Sternorrhyncha</taxon>
        <taxon>Aphidomorpha</taxon>
        <taxon>Aphidoidea</taxon>
        <taxon>Aphididae</taxon>
        <taxon>Aphidini</taxon>
        <taxon>Aphis</taxon>
        <taxon>Aphis</taxon>
    </lineage>
</organism>
<sequence>FFYDLGNKNCSTDGKVLYCKYCDVKVGSEKQFNVTQHINTDKHKKSVMRKEKNLTNVLN</sequence>
<dbReference type="InterPro" id="IPR036236">
    <property type="entry name" value="Znf_C2H2_sf"/>
</dbReference>
<accession>A0A6G0VUH2</accession>
<gene>
    <name evidence="1" type="ORF">FWK35_00028823</name>
</gene>
<comment type="caution">
    <text evidence="1">The sequence shown here is derived from an EMBL/GenBank/DDBJ whole genome shotgun (WGS) entry which is preliminary data.</text>
</comment>
<evidence type="ECO:0000313" key="1">
    <source>
        <dbReference type="EMBL" id="KAF0710125.1"/>
    </source>
</evidence>
<dbReference type="EMBL" id="VUJU01011730">
    <property type="protein sequence ID" value="KAF0710125.1"/>
    <property type="molecule type" value="Genomic_DNA"/>
</dbReference>